<dbReference type="AlphaFoldDB" id="A0A917CYK4"/>
<organism evidence="2 3">
    <name type="scientific">Marinicella pacifica</name>
    <dbReference type="NCBI Taxonomy" id="1171543"/>
    <lineage>
        <taxon>Bacteria</taxon>
        <taxon>Pseudomonadati</taxon>
        <taxon>Pseudomonadota</taxon>
        <taxon>Gammaproteobacteria</taxon>
        <taxon>Lysobacterales</taxon>
        <taxon>Marinicellaceae</taxon>
        <taxon>Marinicella</taxon>
    </lineage>
</organism>
<protein>
    <submittedName>
        <fullName evidence="2">Uncharacterized protein</fullName>
    </submittedName>
</protein>
<feature type="transmembrane region" description="Helical" evidence="1">
    <location>
        <begin position="46"/>
        <end position="64"/>
    </location>
</feature>
<evidence type="ECO:0000313" key="3">
    <source>
        <dbReference type="Proteomes" id="UP000605253"/>
    </source>
</evidence>
<dbReference type="EMBL" id="BMEO01000017">
    <property type="protein sequence ID" value="GGG02532.1"/>
    <property type="molecule type" value="Genomic_DNA"/>
</dbReference>
<comment type="caution">
    <text evidence="2">The sequence shown here is derived from an EMBL/GenBank/DDBJ whole genome shotgun (WGS) entry which is preliminary data.</text>
</comment>
<dbReference type="RefSeq" id="WP_188366067.1">
    <property type="nucleotide sequence ID" value="NZ_BAABJF010000021.1"/>
</dbReference>
<keyword evidence="1" id="KW-1133">Transmembrane helix</keyword>
<dbReference type="Proteomes" id="UP000605253">
    <property type="component" value="Unassembled WGS sequence"/>
</dbReference>
<reference evidence="2" key="1">
    <citation type="journal article" date="2014" name="Int. J. Syst. Evol. Microbiol.">
        <title>Complete genome sequence of Corynebacterium casei LMG S-19264T (=DSM 44701T), isolated from a smear-ripened cheese.</title>
        <authorList>
            <consortium name="US DOE Joint Genome Institute (JGI-PGF)"/>
            <person name="Walter F."/>
            <person name="Albersmeier A."/>
            <person name="Kalinowski J."/>
            <person name="Ruckert C."/>
        </authorList>
    </citation>
    <scope>NUCLEOTIDE SEQUENCE</scope>
    <source>
        <strain evidence="2">CGMCC 1.12181</strain>
    </source>
</reference>
<accession>A0A917CYK4</accession>
<sequence>MTDKLINRLKKDGAELDKLAAQRLTEAELIQPLWEQSAKHTTSHRWLWGMAAGIVLVTGLVTTLNDNQTIPAAHTTVSNPIMLVDEQLQAPLKTEQQAIIDDLKTLKDRFLSI</sequence>
<evidence type="ECO:0000256" key="1">
    <source>
        <dbReference type="SAM" id="Phobius"/>
    </source>
</evidence>
<name>A0A917CYK4_9GAMM</name>
<gene>
    <name evidence="2" type="ORF">GCM10011365_24660</name>
</gene>
<evidence type="ECO:0000313" key="2">
    <source>
        <dbReference type="EMBL" id="GGG02532.1"/>
    </source>
</evidence>
<reference evidence="2" key="2">
    <citation type="submission" date="2020-09" db="EMBL/GenBank/DDBJ databases">
        <authorList>
            <person name="Sun Q."/>
            <person name="Zhou Y."/>
        </authorList>
    </citation>
    <scope>NUCLEOTIDE SEQUENCE</scope>
    <source>
        <strain evidence="2">CGMCC 1.12181</strain>
    </source>
</reference>
<proteinExistence type="predicted"/>
<keyword evidence="3" id="KW-1185">Reference proteome</keyword>
<keyword evidence="1" id="KW-0812">Transmembrane</keyword>
<keyword evidence="1" id="KW-0472">Membrane</keyword>